<dbReference type="EMBL" id="JACHXV010000016">
    <property type="protein sequence ID" value="MBB3175051.1"/>
    <property type="molecule type" value="Genomic_DNA"/>
</dbReference>
<evidence type="ECO:0000256" key="5">
    <source>
        <dbReference type="ARBA" id="ARBA00022989"/>
    </source>
</evidence>
<dbReference type="PANTHER" id="PTHR43663:SF1">
    <property type="entry name" value="CHROMATE TRANSPORTER"/>
    <property type="match status" value="1"/>
</dbReference>
<evidence type="ECO:0000256" key="2">
    <source>
        <dbReference type="ARBA" id="ARBA00005262"/>
    </source>
</evidence>
<evidence type="ECO:0000256" key="1">
    <source>
        <dbReference type="ARBA" id="ARBA00004651"/>
    </source>
</evidence>
<dbReference type="Pfam" id="PF02417">
    <property type="entry name" value="Chromate_transp"/>
    <property type="match status" value="1"/>
</dbReference>
<dbReference type="PANTHER" id="PTHR43663">
    <property type="entry name" value="CHROMATE TRANSPORT PROTEIN-RELATED"/>
    <property type="match status" value="1"/>
</dbReference>
<protein>
    <submittedName>
        <fullName evidence="8">Chromate transporter</fullName>
    </submittedName>
</protein>
<reference evidence="8 9" key="1">
    <citation type="submission" date="2020-08" db="EMBL/GenBank/DDBJ databases">
        <title>Genomic Encyclopedia of Type Strains, Phase III (KMG-III): the genomes of soil and plant-associated and newly described type strains.</title>
        <authorList>
            <person name="Whitman W."/>
        </authorList>
    </citation>
    <scope>NUCLEOTIDE SEQUENCE [LARGE SCALE GENOMIC DNA]</scope>
    <source>
        <strain evidence="8 9">CECT 8088</strain>
    </source>
</reference>
<evidence type="ECO:0000313" key="9">
    <source>
        <dbReference type="Proteomes" id="UP000557688"/>
    </source>
</evidence>
<keyword evidence="9" id="KW-1185">Reference proteome</keyword>
<comment type="caution">
    <text evidence="8">The sequence shown here is derived from an EMBL/GenBank/DDBJ whole genome shotgun (WGS) entry which is preliminary data.</text>
</comment>
<evidence type="ECO:0000256" key="6">
    <source>
        <dbReference type="ARBA" id="ARBA00023136"/>
    </source>
</evidence>
<dbReference type="Proteomes" id="UP000557688">
    <property type="component" value="Unassembled WGS sequence"/>
</dbReference>
<keyword evidence="4 7" id="KW-0812">Transmembrane</keyword>
<organism evidence="8 9">
    <name type="scientific">Endobacter medicaginis</name>
    <dbReference type="NCBI Taxonomy" id="1181271"/>
    <lineage>
        <taxon>Bacteria</taxon>
        <taxon>Pseudomonadati</taxon>
        <taxon>Pseudomonadota</taxon>
        <taxon>Alphaproteobacteria</taxon>
        <taxon>Acetobacterales</taxon>
        <taxon>Acetobacteraceae</taxon>
        <taxon>Endobacter</taxon>
    </lineage>
</organism>
<dbReference type="GO" id="GO:0015109">
    <property type="term" value="F:chromate transmembrane transporter activity"/>
    <property type="evidence" value="ECO:0007669"/>
    <property type="project" value="InterPro"/>
</dbReference>
<keyword evidence="3" id="KW-1003">Cell membrane</keyword>
<evidence type="ECO:0000256" key="4">
    <source>
        <dbReference type="ARBA" id="ARBA00022692"/>
    </source>
</evidence>
<feature type="transmembrane region" description="Helical" evidence="7">
    <location>
        <begin position="200"/>
        <end position="218"/>
    </location>
</feature>
<evidence type="ECO:0000313" key="8">
    <source>
        <dbReference type="EMBL" id="MBB3175051.1"/>
    </source>
</evidence>
<evidence type="ECO:0000256" key="7">
    <source>
        <dbReference type="SAM" id="Phobius"/>
    </source>
</evidence>
<sequence>MRDRAGGGGGGRLGAVAAAGGDGGGGTARHAGGTAKPRETGGAVMGATLLSLLVIFAGLSLVSFGGGNTILPEMQRQVVDVHHWLSAQQFGALFALSQAAPGPNMLVGPLIGWQVAGFAGLAVVTVAKFGPSSILTGLALHLWERQRHRPWRASVQRGLVPLTTGMVMASAAIIATGAATTVTLCAISAAATVAALTGRLHPLVILGAGALAGVTLGAG</sequence>
<dbReference type="InterPro" id="IPR052518">
    <property type="entry name" value="CHR_Transporter"/>
</dbReference>
<dbReference type="GO" id="GO:0005886">
    <property type="term" value="C:plasma membrane"/>
    <property type="evidence" value="ECO:0007669"/>
    <property type="project" value="UniProtKB-SubCell"/>
</dbReference>
<name>A0A839V6I2_9PROT</name>
<evidence type="ECO:0000256" key="3">
    <source>
        <dbReference type="ARBA" id="ARBA00022475"/>
    </source>
</evidence>
<dbReference type="AlphaFoldDB" id="A0A839V6I2"/>
<keyword evidence="6 7" id="KW-0472">Membrane</keyword>
<feature type="transmembrane region" description="Helical" evidence="7">
    <location>
        <begin position="164"/>
        <end position="194"/>
    </location>
</feature>
<proteinExistence type="inferred from homology"/>
<keyword evidence="5 7" id="KW-1133">Transmembrane helix</keyword>
<accession>A0A839V6I2</accession>
<feature type="transmembrane region" description="Helical" evidence="7">
    <location>
        <begin position="111"/>
        <end position="143"/>
    </location>
</feature>
<comment type="subcellular location">
    <subcellularLocation>
        <location evidence="1">Cell membrane</location>
        <topology evidence="1">Multi-pass membrane protein</topology>
    </subcellularLocation>
</comment>
<comment type="similarity">
    <text evidence="2">Belongs to the chromate ion transporter (CHR) (TC 2.A.51) family.</text>
</comment>
<feature type="transmembrane region" description="Helical" evidence="7">
    <location>
        <begin position="43"/>
        <end position="64"/>
    </location>
</feature>
<gene>
    <name evidence="8" type="ORF">FHR90_002898</name>
</gene>
<dbReference type="InterPro" id="IPR003370">
    <property type="entry name" value="Chromate_transpt"/>
</dbReference>